<dbReference type="PANTHER" id="PTHR42905:SF2">
    <property type="entry name" value="PHOSPHOENOLPYRUVATE CARBOXYLASE FAMILY PROTEIN"/>
    <property type="match status" value="1"/>
</dbReference>
<accession>A0A934IIL0</accession>
<dbReference type="PANTHER" id="PTHR42905">
    <property type="entry name" value="PHOSPHOENOLPYRUVATE CARBOXYLASE"/>
    <property type="match status" value="1"/>
</dbReference>
<dbReference type="CDD" id="cd02440">
    <property type="entry name" value="AdoMet_MTases"/>
    <property type="match status" value="1"/>
</dbReference>
<dbReference type="Gene3D" id="3.20.20.60">
    <property type="entry name" value="Phosphoenolpyruvate-binding domains"/>
    <property type="match status" value="1"/>
</dbReference>
<evidence type="ECO:0000313" key="2">
    <source>
        <dbReference type="Proteomes" id="UP000609531"/>
    </source>
</evidence>
<dbReference type="InterPro" id="IPR015813">
    <property type="entry name" value="Pyrv/PenolPyrv_kinase-like_dom"/>
</dbReference>
<organism evidence="1 2">
    <name type="scientific">Acuticoccus mangrovi</name>
    <dbReference type="NCBI Taxonomy" id="2796142"/>
    <lineage>
        <taxon>Bacteria</taxon>
        <taxon>Pseudomonadati</taxon>
        <taxon>Pseudomonadota</taxon>
        <taxon>Alphaproteobacteria</taxon>
        <taxon>Hyphomicrobiales</taxon>
        <taxon>Amorphaceae</taxon>
        <taxon>Acuticoccus</taxon>
    </lineage>
</organism>
<dbReference type="Gene3D" id="3.40.50.150">
    <property type="entry name" value="Vaccinia Virus protein VP39"/>
    <property type="match status" value="1"/>
</dbReference>
<name>A0A934IIL0_9HYPH</name>
<dbReference type="InterPro" id="IPR039556">
    <property type="entry name" value="ICL/PEPM"/>
</dbReference>
<gene>
    <name evidence="1" type="ORF">JCR33_01675</name>
</gene>
<evidence type="ECO:0000313" key="1">
    <source>
        <dbReference type="EMBL" id="MBJ3774377.1"/>
    </source>
</evidence>
<protein>
    <submittedName>
        <fullName evidence="1">Isocitrate lyase/phosphoenolpyruvate mutase family protein</fullName>
    </submittedName>
</protein>
<dbReference type="SUPFAM" id="SSF53335">
    <property type="entry name" value="S-adenosyl-L-methionine-dependent methyltransferases"/>
    <property type="match status" value="1"/>
</dbReference>
<dbReference type="Pfam" id="PF08003">
    <property type="entry name" value="Methyltransf_9"/>
    <property type="match status" value="1"/>
</dbReference>
<dbReference type="InterPro" id="IPR027555">
    <property type="entry name" value="Mo5U34_MeTrfas-like"/>
</dbReference>
<dbReference type="SUPFAM" id="SSF51621">
    <property type="entry name" value="Phosphoenolpyruvate/pyruvate domain"/>
    <property type="match status" value="1"/>
</dbReference>
<dbReference type="Pfam" id="PF13714">
    <property type="entry name" value="PEP_mutase"/>
    <property type="match status" value="1"/>
</dbReference>
<dbReference type="InterPro" id="IPR040442">
    <property type="entry name" value="Pyrv_kinase-like_dom_sf"/>
</dbReference>
<dbReference type="AlphaFoldDB" id="A0A934IIL0"/>
<sequence length="543" mass="58713">MAAVPSLIAERLRGLLAEERCYTVPSAFDALSAKLIEQEGFELTFMSGFAVSAARIGAPDTGLISYGEMVAAARDIVGAVSIPVIGDGDTGYGNMLNVRRTVKGYADAGLAAVMIEDQLAPKRCGHTRGKAVVGREEAVDRIRAAADARDEGRDILILARTDARHEHGLSEAIARAAAFHEAGADILFVEAPQSVEEMRRICEELPGPKMANLVEGGATPILANDELADLGFRIAIYPLTLMSAAMRAMTQALDALKVGEAPAGLLDFAELRRRVGFDAYYETEKRYVGARIDPVEAAAGSDAEEIETVNSTTMAAPLTVDEKRARAEKIHWFHTMDLGDGVVTHGIKPADRLAYQADRVFAHPVEGHSVLDVGAWDGYFSFEAKRRGASDVLATDYFCWSGPGHASKRGFDLAKAAIDPTVREKEIDVLDLSEDAVGTFDTVLMLGVFYHLKNPFLAVEKVGALAKRMFVIETHVDLNIPAKPPSMAFYPGRELNNDPTNWWGPNVACVVAMLKACGFPRVTVDAEYGAQKGSRALFHGFRE</sequence>
<keyword evidence="1" id="KW-0456">Lyase</keyword>
<reference evidence="1" key="1">
    <citation type="submission" date="2020-12" db="EMBL/GenBank/DDBJ databases">
        <title>Bacterial taxonomy.</title>
        <authorList>
            <person name="Pan X."/>
        </authorList>
    </citation>
    <scope>NUCLEOTIDE SEQUENCE</scope>
    <source>
        <strain evidence="1">B2012</strain>
    </source>
</reference>
<dbReference type="CDD" id="cd00377">
    <property type="entry name" value="ICL_PEPM"/>
    <property type="match status" value="1"/>
</dbReference>
<dbReference type="InterPro" id="IPR029063">
    <property type="entry name" value="SAM-dependent_MTases_sf"/>
</dbReference>
<dbReference type="GO" id="GO:0016829">
    <property type="term" value="F:lyase activity"/>
    <property type="evidence" value="ECO:0007669"/>
    <property type="project" value="UniProtKB-KW"/>
</dbReference>
<comment type="caution">
    <text evidence="1">The sequence shown here is derived from an EMBL/GenBank/DDBJ whole genome shotgun (WGS) entry which is preliminary data.</text>
</comment>
<keyword evidence="2" id="KW-1185">Reference proteome</keyword>
<dbReference type="EMBL" id="JAEKJA010000001">
    <property type="protein sequence ID" value="MBJ3774377.1"/>
    <property type="molecule type" value="Genomic_DNA"/>
</dbReference>
<dbReference type="RefSeq" id="WP_198880263.1">
    <property type="nucleotide sequence ID" value="NZ_JAEKJA010000001.1"/>
</dbReference>
<proteinExistence type="predicted"/>
<dbReference type="Proteomes" id="UP000609531">
    <property type="component" value="Unassembled WGS sequence"/>
</dbReference>